<comment type="caution">
    <text evidence="1">The sequence shown here is derived from an EMBL/GenBank/DDBJ whole genome shotgun (WGS) entry which is preliminary data.</text>
</comment>
<keyword evidence="2" id="KW-1185">Reference proteome</keyword>
<reference evidence="1 2" key="1">
    <citation type="submission" date="2016-09" db="EMBL/GenBank/DDBJ databases">
        <title>Metabolic pathway, cell adaptation mechanisms and a novel monoxygenase revealed through proteogenomic-transcription analysis of a Sphingomonas haloaromaticamans strain degrading the fungicide ortho-phenylphenol.</title>
        <authorList>
            <person name="Perruchon C."/>
            <person name="Papadopoulou E.S."/>
            <person name="Rousidou C."/>
            <person name="Vasileiadis S."/>
            <person name="Tanou G."/>
            <person name="Amoutzias G."/>
            <person name="Molassiotis A."/>
            <person name="Karpouzas D.G."/>
        </authorList>
    </citation>
    <scope>NUCLEOTIDE SEQUENCE [LARGE SCALE GENOMIC DNA]</scope>
    <source>
        <strain evidence="1 2">P3</strain>
    </source>
</reference>
<dbReference type="AlphaFoldDB" id="A0A1S1HFE4"/>
<gene>
    <name evidence="1" type="ORF">BHE75_01906</name>
</gene>
<dbReference type="EMBL" id="MIPT01000001">
    <property type="protein sequence ID" value="OHT19913.1"/>
    <property type="molecule type" value="Genomic_DNA"/>
</dbReference>
<dbReference type="OrthoDB" id="7565198at2"/>
<evidence type="ECO:0000313" key="2">
    <source>
        <dbReference type="Proteomes" id="UP000179467"/>
    </source>
</evidence>
<proteinExistence type="predicted"/>
<protein>
    <submittedName>
        <fullName evidence="1">Uncharacterized protein</fullName>
    </submittedName>
</protein>
<name>A0A1S1HFE4_9SPHN</name>
<dbReference type="RefSeq" id="WP_070933694.1">
    <property type="nucleotide sequence ID" value="NZ_MIPT01000001.1"/>
</dbReference>
<sequence>MLALLVAAGVVPEQSNPTTGPVDVPAERLAVAAKIQTGLNIAVGIPLGAVAWQQPFDPADHLPFGISFTELLASDESIVAIERIGLSSAGAALGVIIDQSADRSPIIDEAGGRRIQLWFSVDPGFQASPTFDAAGVKVPVTCRVLTSKGLRFERTAILSVRQL</sequence>
<organism evidence="1 2">
    <name type="scientific">Edaphosphingomonas haloaromaticamans</name>
    <dbReference type="NCBI Taxonomy" id="653954"/>
    <lineage>
        <taxon>Bacteria</taxon>
        <taxon>Pseudomonadati</taxon>
        <taxon>Pseudomonadota</taxon>
        <taxon>Alphaproteobacteria</taxon>
        <taxon>Sphingomonadales</taxon>
        <taxon>Rhizorhabdaceae</taxon>
        <taxon>Edaphosphingomonas</taxon>
    </lineage>
</organism>
<dbReference type="Proteomes" id="UP000179467">
    <property type="component" value="Unassembled WGS sequence"/>
</dbReference>
<accession>A0A1S1HFE4</accession>
<evidence type="ECO:0000313" key="1">
    <source>
        <dbReference type="EMBL" id="OHT19913.1"/>
    </source>
</evidence>